<proteinExistence type="predicted"/>
<protein>
    <submittedName>
        <fullName evidence="2">Capsid protein</fullName>
    </submittedName>
</protein>
<reference evidence="2 3" key="1">
    <citation type="journal article" date="2016" name="Infect. Genet. Evol.">
        <title>Circular replication-associated protein encoding DNA viruses identified in the faecal matter of various animals in New Zealand.</title>
        <authorList>
            <person name="Steel O."/>
            <person name="Kraberger S."/>
            <person name="Sikorski A."/>
            <person name="Young L.M."/>
            <person name="Catchpole R.J."/>
            <person name="Stevens A.J."/>
            <person name="Ladley J.J."/>
            <person name="Coray D.S."/>
            <person name="Stainton D."/>
            <person name="Dayaram A."/>
            <person name="Julian L."/>
            <person name="van Bysterveldt K."/>
            <person name="Varsani A."/>
        </authorList>
    </citation>
    <scope>NUCLEOTIDE SEQUENCE [LARGE SCALE GENOMIC DNA]</scope>
    <source>
        <strain evidence="2">52_Fec78023_cow</strain>
    </source>
</reference>
<dbReference type="EMBL" id="KT862253">
    <property type="protein sequence ID" value="ANC51608.1"/>
    <property type="molecule type" value="Genomic_DNA"/>
</dbReference>
<feature type="region of interest" description="Disordered" evidence="1">
    <location>
        <begin position="1"/>
        <end position="31"/>
    </location>
</feature>
<organism evidence="2 3">
    <name type="scientific">bovine associated gemycircularvirus 1</name>
    <dbReference type="NCBI Taxonomy" id="1985372"/>
    <lineage>
        <taxon>Viruses</taxon>
        <taxon>Monodnaviria</taxon>
        <taxon>Shotokuvirae</taxon>
        <taxon>Cressdnaviricota</taxon>
        <taxon>Repensiviricetes</taxon>
        <taxon>Geplafuvirales</taxon>
        <taxon>Genomoviridae</taxon>
        <taxon>Gemycircularvirus</taxon>
        <taxon>Gemycircularvirus bovas1</taxon>
    </lineage>
</organism>
<keyword evidence="3" id="KW-1185">Reference proteome</keyword>
<dbReference type="OrthoDB" id="7982at10239"/>
<evidence type="ECO:0000256" key="1">
    <source>
        <dbReference type="SAM" id="MobiDB-lite"/>
    </source>
</evidence>
<dbReference type="KEGG" id="vg:27815506"/>
<evidence type="ECO:0000313" key="3">
    <source>
        <dbReference type="Proteomes" id="UP000204571"/>
    </source>
</evidence>
<dbReference type="RefSeq" id="YP_009252367.1">
    <property type="nucleotide sequence ID" value="NC_030146.1"/>
</dbReference>
<accession>A0A160HWN5</accession>
<name>A0A160HWN5_9VIRU</name>
<sequence length="304" mass="34695">MARLRYVKRRYRRKPNSRRSTAKTRPYRKRRVTPRRLTKKAILNITSKKKRNTMLSVTNTNSAGVPVPIALGGVFINGTGSGKIIWSPTAMDLSTDDIDNTAISSSLRTSQVCYMRGVAEHLRIQTSNGLAWFHRRICFTSKAPEFRYMAGDSAPNAQWNPYIENSNGLQRFMLNMQVNNMNNTISRMETLIFKGQQGKDWSDPLIAPLDRYQIDVKFDKTWTIRSGNEKGTVAERKLWHPMNKNLVYADDENGTDEVTSHFSVTDKQGMGDYYIYDIFIPGAGSSSGDYINITPSTTIFWHEK</sequence>
<evidence type="ECO:0000313" key="2">
    <source>
        <dbReference type="EMBL" id="ANC51608.1"/>
    </source>
</evidence>
<dbReference type="GeneID" id="27815506"/>
<dbReference type="Proteomes" id="UP000204571">
    <property type="component" value="Segment"/>
</dbReference>